<reference evidence="2 3" key="1">
    <citation type="journal article" date="2014" name="Genome Biol. Evol.">
        <title>The secreted proteins of Achlya hypogyna and Thraustotheca clavata identify the ancestral oomycete secretome and reveal gene acquisitions by horizontal gene transfer.</title>
        <authorList>
            <person name="Misner I."/>
            <person name="Blouin N."/>
            <person name="Leonard G."/>
            <person name="Richards T.A."/>
            <person name="Lane C.E."/>
        </authorList>
    </citation>
    <scope>NUCLEOTIDE SEQUENCE [LARGE SCALE GENOMIC DNA]</scope>
    <source>
        <strain evidence="2 3">ATCC 34112</strain>
    </source>
</reference>
<name>A0A1W0A6I0_9STRA</name>
<keyword evidence="3" id="KW-1185">Reference proteome</keyword>
<dbReference type="OrthoDB" id="66005at2759"/>
<dbReference type="EMBL" id="JNBS01000407">
    <property type="protein sequence ID" value="OQS05886.1"/>
    <property type="molecule type" value="Genomic_DNA"/>
</dbReference>
<comment type="caution">
    <text evidence="2">The sequence shown here is derived from an EMBL/GenBank/DDBJ whole genome shotgun (WGS) entry which is preliminary data.</text>
</comment>
<proteinExistence type="predicted"/>
<evidence type="ECO:0000313" key="2">
    <source>
        <dbReference type="EMBL" id="OQS05886.1"/>
    </source>
</evidence>
<evidence type="ECO:0000256" key="1">
    <source>
        <dbReference type="SAM" id="Coils"/>
    </source>
</evidence>
<keyword evidence="1" id="KW-0175">Coiled coil</keyword>
<protein>
    <submittedName>
        <fullName evidence="2">Uncharacterized protein</fullName>
    </submittedName>
</protein>
<dbReference type="AlphaFoldDB" id="A0A1W0A6I0"/>
<feature type="coiled-coil region" evidence="1">
    <location>
        <begin position="38"/>
        <end position="65"/>
    </location>
</feature>
<accession>A0A1W0A6I0</accession>
<gene>
    <name evidence="2" type="ORF">THRCLA_02029</name>
</gene>
<dbReference type="Proteomes" id="UP000243217">
    <property type="component" value="Unassembled WGS sequence"/>
</dbReference>
<evidence type="ECO:0000313" key="3">
    <source>
        <dbReference type="Proteomes" id="UP000243217"/>
    </source>
</evidence>
<sequence length="387" mass="44197">MDPLVDLLELLPEDSLCFLDDQEPISGENLQRTKRRKRVQMKAMLDSLRDERNQLENELAKLQHESAIKIQGLSDDDAMWERVAMNQKALKLKAQRENDELRAWITEQTIYRDYLEKTLLKRPRLITNIMDKLGDDRWKSLVLGTSGDERIAAIHAIADRQYENVETEMITKGLFQPTCDVLNVRLASKVCTAEGVRYTVLKAKIDEVAQAAMEVLRNRQSILKREAMNRGAKASLDAKKQVFHIDDDTFYSREVVTHPNGNMKVTTSMITKKYLDILTGNVCIIWRSVLSDEGLPHDPDSFVNDEYGWLHFAPKDADHVHYKVYLNSSTPIPPTATAMDQLSDLVRMIDLSSAENNQLLGQNAFVDTVRNAFTRATTLFESELNAK</sequence>
<organism evidence="2 3">
    <name type="scientific">Thraustotheca clavata</name>
    <dbReference type="NCBI Taxonomy" id="74557"/>
    <lineage>
        <taxon>Eukaryota</taxon>
        <taxon>Sar</taxon>
        <taxon>Stramenopiles</taxon>
        <taxon>Oomycota</taxon>
        <taxon>Saprolegniomycetes</taxon>
        <taxon>Saprolegniales</taxon>
        <taxon>Achlyaceae</taxon>
        <taxon>Thraustotheca</taxon>
    </lineage>
</organism>